<dbReference type="KEGG" id="caer:CSV91_04090"/>
<name>A0A2D1TWN5_9ACTN</name>
<proteinExistence type="predicted"/>
<gene>
    <name evidence="1" type="ORF">CSV91_04090</name>
</gene>
<accession>A0A2D1TWN5</accession>
<dbReference type="AlphaFoldDB" id="A0A2D1TWN5"/>
<dbReference type="EMBL" id="CP024160">
    <property type="protein sequence ID" value="ATP53781.1"/>
    <property type="molecule type" value="Genomic_DNA"/>
</dbReference>
<organism evidence="1 2">
    <name type="scientific">Collinsella aerofaciens</name>
    <dbReference type="NCBI Taxonomy" id="74426"/>
    <lineage>
        <taxon>Bacteria</taxon>
        <taxon>Bacillati</taxon>
        <taxon>Actinomycetota</taxon>
        <taxon>Coriobacteriia</taxon>
        <taxon>Coriobacteriales</taxon>
        <taxon>Coriobacteriaceae</taxon>
        <taxon>Collinsella</taxon>
    </lineage>
</organism>
<evidence type="ECO:0000313" key="1">
    <source>
        <dbReference type="EMBL" id="ATP53781.1"/>
    </source>
</evidence>
<reference evidence="1 2" key="1">
    <citation type="submission" date="2017-10" db="EMBL/GenBank/DDBJ databases">
        <title>Complete genome sequence of Collinsella aerofaciens isolated from the gut of a healthy adult Indian.</title>
        <authorList>
            <person name="Bag S."/>
            <person name="Ghosh T.S."/>
            <person name="Das B."/>
        </authorList>
    </citation>
    <scope>NUCLEOTIDE SEQUENCE [LARGE SCALE GENOMIC DNA]</scope>
    <source>
        <strain evidence="2">indica</strain>
    </source>
</reference>
<dbReference type="Proteomes" id="UP000225608">
    <property type="component" value="Chromosome"/>
</dbReference>
<evidence type="ECO:0000313" key="2">
    <source>
        <dbReference type="Proteomes" id="UP000225608"/>
    </source>
</evidence>
<protein>
    <submittedName>
        <fullName evidence="1">Uncharacterized protein</fullName>
    </submittedName>
</protein>
<sequence length="129" mass="14423">MNKKLKAASSNKSLYWSAAAVGDMEQALRNADLFDCAGIESKPFESAVFYDAKSNQTISLFYHLRNGFAHGRFCAFKSKGDIWFAIEDVAGKRKDDPAGDIKRLTARILIKNSTLCKWMKLIKAGPDIR</sequence>